<feature type="domain" description="DUF7343" evidence="3">
    <location>
        <begin position="135"/>
        <end position="192"/>
    </location>
</feature>
<evidence type="ECO:0000313" key="5">
    <source>
        <dbReference type="Proteomes" id="UP001596545"/>
    </source>
</evidence>
<name>A0ABD6AN96_9EURY</name>
<dbReference type="AlphaFoldDB" id="A0ABD6AN96"/>
<sequence>MSESIRRSSEQRMRARQRTVALAVVVLVGTAAALGVEFLTPSSVVLRIGDTSTATRLPRRYFLFRDVAVIAVAAVAFGGSLTYLLVDGAPRSEPNGEPAESEPGTDADDDPAPTDDLLEARRREWQEKADRLADSEQTVYEAILDADGVLSQSEIVERTPLSKATVSRSLDSLEARDLVERKRRGVGNVVLLR</sequence>
<dbReference type="Proteomes" id="UP001596545">
    <property type="component" value="Unassembled WGS sequence"/>
</dbReference>
<dbReference type="Pfam" id="PF24034">
    <property type="entry name" value="DUF7343"/>
    <property type="match status" value="1"/>
</dbReference>
<evidence type="ECO:0000313" key="4">
    <source>
        <dbReference type="EMBL" id="MFC7325654.1"/>
    </source>
</evidence>
<accession>A0ABD6AN96</accession>
<keyword evidence="2" id="KW-0812">Transmembrane</keyword>
<dbReference type="InterPro" id="IPR036390">
    <property type="entry name" value="WH_DNA-bd_sf"/>
</dbReference>
<gene>
    <name evidence="4" type="ORF">ACFQMF_13825</name>
</gene>
<dbReference type="EMBL" id="JBHTBL010000011">
    <property type="protein sequence ID" value="MFC7325654.1"/>
    <property type="molecule type" value="Genomic_DNA"/>
</dbReference>
<evidence type="ECO:0000259" key="3">
    <source>
        <dbReference type="Pfam" id="PF24034"/>
    </source>
</evidence>
<dbReference type="InterPro" id="IPR011991">
    <property type="entry name" value="ArsR-like_HTH"/>
</dbReference>
<dbReference type="InterPro" id="IPR055767">
    <property type="entry name" value="DUF7343"/>
</dbReference>
<dbReference type="RefSeq" id="WP_256408377.1">
    <property type="nucleotide sequence ID" value="NZ_JANHDN010000002.1"/>
</dbReference>
<feature type="transmembrane region" description="Helical" evidence="2">
    <location>
        <begin position="67"/>
        <end position="86"/>
    </location>
</feature>
<keyword evidence="2" id="KW-0472">Membrane</keyword>
<feature type="compositionally biased region" description="Acidic residues" evidence="1">
    <location>
        <begin position="99"/>
        <end position="115"/>
    </location>
</feature>
<keyword evidence="2" id="KW-1133">Transmembrane helix</keyword>
<dbReference type="CDD" id="cd00090">
    <property type="entry name" value="HTH_ARSR"/>
    <property type="match status" value="1"/>
</dbReference>
<dbReference type="Gene3D" id="1.10.10.10">
    <property type="entry name" value="Winged helix-like DNA-binding domain superfamily/Winged helix DNA-binding domain"/>
    <property type="match status" value="1"/>
</dbReference>
<dbReference type="InterPro" id="IPR036388">
    <property type="entry name" value="WH-like_DNA-bd_sf"/>
</dbReference>
<comment type="caution">
    <text evidence="4">The sequence shown here is derived from an EMBL/GenBank/DDBJ whole genome shotgun (WGS) entry which is preliminary data.</text>
</comment>
<keyword evidence="5" id="KW-1185">Reference proteome</keyword>
<dbReference type="SUPFAM" id="SSF46785">
    <property type="entry name" value="Winged helix' DNA-binding domain"/>
    <property type="match status" value="1"/>
</dbReference>
<organism evidence="4 5">
    <name type="scientific">Halorubrum rutilum</name>
    <dbReference type="NCBI Taxonomy" id="1364933"/>
    <lineage>
        <taxon>Archaea</taxon>
        <taxon>Methanobacteriati</taxon>
        <taxon>Methanobacteriota</taxon>
        <taxon>Stenosarchaea group</taxon>
        <taxon>Halobacteria</taxon>
        <taxon>Halobacteriales</taxon>
        <taxon>Haloferacaceae</taxon>
        <taxon>Halorubrum</taxon>
    </lineage>
</organism>
<protein>
    <submittedName>
        <fullName evidence="4">Helix-turn-helix transcriptional regulator</fullName>
    </submittedName>
</protein>
<proteinExistence type="predicted"/>
<reference evidence="4 5" key="1">
    <citation type="journal article" date="2019" name="Int. J. Syst. Evol. Microbiol.">
        <title>The Global Catalogue of Microorganisms (GCM) 10K type strain sequencing project: providing services to taxonomists for standard genome sequencing and annotation.</title>
        <authorList>
            <consortium name="The Broad Institute Genomics Platform"/>
            <consortium name="The Broad Institute Genome Sequencing Center for Infectious Disease"/>
            <person name="Wu L."/>
            <person name="Ma J."/>
        </authorList>
    </citation>
    <scope>NUCLEOTIDE SEQUENCE [LARGE SCALE GENOMIC DNA]</scope>
    <source>
        <strain evidence="4 5">CGMCC 1.12554</strain>
    </source>
</reference>
<evidence type="ECO:0000256" key="1">
    <source>
        <dbReference type="SAM" id="MobiDB-lite"/>
    </source>
</evidence>
<evidence type="ECO:0000256" key="2">
    <source>
        <dbReference type="SAM" id="Phobius"/>
    </source>
</evidence>
<feature type="region of interest" description="Disordered" evidence="1">
    <location>
        <begin position="89"/>
        <end position="115"/>
    </location>
</feature>